<evidence type="ECO:0000313" key="3">
    <source>
        <dbReference type="Proteomes" id="UP001221142"/>
    </source>
</evidence>
<dbReference type="AlphaFoldDB" id="A0AAD7FS77"/>
<name>A0AAD7FS77_9AGAR</name>
<sequence>MILARPARTGHSSPQYDGETIVEYGNGGLLVRLPWQSLWKDDVHPSHSRAVQVSRPREGTDSDDAGDGIEFKWRLSSVVVRACDGSASQRGRDPKDWEELDYVSERQNDDRRRVPVQKTSSVDGLGRQIEGITRREASQWRQKARGRASERASELSHSAQLGGLACVGVADYRNWRNGYGGCDSQMCELEQASEERERRELRLRTHLNLSPQCLISDWRLLLVL</sequence>
<feature type="region of interest" description="Disordered" evidence="1">
    <location>
        <begin position="46"/>
        <end position="66"/>
    </location>
</feature>
<organism evidence="2 3">
    <name type="scientific">Roridomyces roridus</name>
    <dbReference type="NCBI Taxonomy" id="1738132"/>
    <lineage>
        <taxon>Eukaryota</taxon>
        <taxon>Fungi</taxon>
        <taxon>Dikarya</taxon>
        <taxon>Basidiomycota</taxon>
        <taxon>Agaricomycotina</taxon>
        <taxon>Agaricomycetes</taxon>
        <taxon>Agaricomycetidae</taxon>
        <taxon>Agaricales</taxon>
        <taxon>Marasmiineae</taxon>
        <taxon>Mycenaceae</taxon>
        <taxon>Roridomyces</taxon>
    </lineage>
</organism>
<gene>
    <name evidence="2" type="ORF">FB45DRAFT_864247</name>
</gene>
<evidence type="ECO:0000256" key="1">
    <source>
        <dbReference type="SAM" id="MobiDB-lite"/>
    </source>
</evidence>
<dbReference type="EMBL" id="JARKIF010000005">
    <property type="protein sequence ID" value="KAJ7639571.1"/>
    <property type="molecule type" value="Genomic_DNA"/>
</dbReference>
<evidence type="ECO:0000313" key="2">
    <source>
        <dbReference type="EMBL" id="KAJ7639571.1"/>
    </source>
</evidence>
<accession>A0AAD7FS77</accession>
<dbReference type="Proteomes" id="UP001221142">
    <property type="component" value="Unassembled WGS sequence"/>
</dbReference>
<proteinExistence type="predicted"/>
<comment type="caution">
    <text evidence="2">The sequence shown here is derived from an EMBL/GenBank/DDBJ whole genome shotgun (WGS) entry which is preliminary data.</text>
</comment>
<keyword evidence="3" id="KW-1185">Reference proteome</keyword>
<protein>
    <submittedName>
        <fullName evidence="2">Uncharacterized protein</fullName>
    </submittedName>
</protein>
<reference evidence="2" key="1">
    <citation type="submission" date="2023-03" db="EMBL/GenBank/DDBJ databases">
        <title>Massive genome expansion in bonnet fungi (Mycena s.s.) driven by repeated elements and novel gene families across ecological guilds.</title>
        <authorList>
            <consortium name="Lawrence Berkeley National Laboratory"/>
            <person name="Harder C.B."/>
            <person name="Miyauchi S."/>
            <person name="Viragh M."/>
            <person name="Kuo A."/>
            <person name="Thoen E."/>
            <person name="Andreopoulos B."/>
            <person name="Lu D."/>
            <person name="Skrede I."/>
            <person name="Drula E."/>
            <person name="Henrissat B."/>
            <person name="Morin E."/>
            <person name="Kohler A."/>
            <person name="Barry K."/>
            <person name="LaButti K."/>
            <person name="Morin E."/>
            <person name="Salamov A."/>
            <person name="Lipzen A."/>
            <person name="Mereny Z."/>
            <person name="Hegedus B."/>
            <person name="Baldrian P."/>
            <person name="Stursova M."/>
            <person name="Weitz H."/>
            <person name="Taylor A."/>
            <person name="Grigoriev I.V."/>
            <person name="Nagy L.G."/>
            <person name="Martin F."/>
            <person name="Kauserud H."/>
        </authorList>
    </citation>
    <scope>NUCLEOTIDE SEQUENCE</scope>
    <source>
        <strain evidence="2">9284</strain>
    </source>
</reference>